<accession>A0A1M3KVG2</accession>
<evidence type="ECO:0000313" key="3">
    <source>
        <dbReference type="Proteomes" id="UP000184233"/>
    </source>
</evidence>
<sequence>MATTSKAARKKIAKVMREFGEGDLKSGSGHKVTDKKQAIAIALEVARDAGLKVPRRTPSGSTTPRTTTMRRKSTRTSKA</sequence>
<gene>
    <name evidence="2" type="ORF">BGO89_13005</name>
</gene>
<protein>
    <submittedName>
        <fullName evidence="2">Uncharacterized protein</fullName>
    </submittedName>
</protein>
<proteinExistence type="predicted"/>
<dbReference type="STRING" id="1895771.BGO89_13005"/>
<reference evidence="2 3" key="1">
    <citation type="submission" date="2016-09" db="EMBL/GenBank/DDBJ databases">
        <title>Genome-resolved meta-omics ties microbial dynamics to process performance in biotechnology for thiocyanate degradation.</title>
        <authorList>
            <person name="Kantor R.S."/>
            <person name="Huddy R.J."/>
            <person name="Iyer R."/>
            <person name="Thomas B.C."/>
            <person name="Brown C.T."/>
            <person name="Anantharaman K."/>
            <person name="Tringe S."/>
            <person name="Hettich R.L."/>
            <person name="Harrison S.T."/>
            <person name="Banfield J.F."/>
        </authorList>
    </citation>
    <scope>NUCLEOTIDE SEQUENCE [LARGE SCALE GENOMIC DNA]</scope>
    <source>
        <strain evidence="2">59-99</strain>
    </source>
</reference>
<name>A0A1M3KVG2_9BACT</name>
<organism evidence="2 3">
    <name type="scientific">Candidatus Kapaibacterium thiocyanatum</name>
    <dbReference type="NCBI Taxonomy" id="1895771"/>
    <lineage>
        <taxon>Bacteria</taxon>
        <taxon>Pseudomonadati</taxon>
        <taxon>Candidatus Kapaibacteriota</taxon>
        <taxon>Candidatus Kapaibacteriia</taxon>
        <taxon>Candidatus Kapaibacteriales</taxon>
        <taxon>Candidatus Kapaibacteriaceae</taxon>
        <taxon>Candidatus Kapaibacterium</taxon>
    </lineage>
</organism>
<evidence type="ECO:0000256" key="1">
    <source>
        <dbReference type="SAM" id="MobiDB-lite"/>
    </source>
</evidence>
<feature type="region of interest" description="Disordered" evidence="1">
    <location>
        <begin position="50"/>
        <end position="79"/>
    </location>
</feature>
<feature type="compositionally biased region" description="Basic residues" evidence="1">
    <location>
        <begin position="68"/>
        <end position="79"/>
    </location>
</feature>
<feature type="compositionally biased region" description="Low complexity" evidence="1">
    <location>
        <begin position="56"/>
        <end position="67"/>
    </location>
</feature>
<dbReference type="Pfam" id="PF20106">
    <property type="entry name" value="DUF6496"/>
    <property type="match status" value="1"/>
</dbReference>
<dbReference type="AlphaFoldDB" id="A0A1M3KVG2"/>
<evidence type="ECO:0000313" key="2">
    <source>
        <dbReference type="EMBL" id="OJX56251.1"/>
    </source>
</evidence>
<dbReference type="InterPro" id="IPR045468">
    <property type="entry name" value="DUF6496"/>
</dbReference>
<dbReference type="Proteomes" id="UP000184233">
    <property type="component" value="Unassembled WGS sequence"/>
</dbReference>
<dbReference type="EMBL" id="MKVH01000025">
    <property type="protein sequence ID" value="OJX56251.1"/>
    <property type="molecule type" value="Genomic_DNA"/>
</dbReference>
<comment type="caution">
    <text evidence="2">The sequence shown here is derived from an EMBL/GenBank/DDBJ whole genome shotgun (WGS) entry which is preliminary data.</text>
</comment>